<evidence type="ECO:0000313" key="2">
    <source>
        <dbReference type="Proteomes" id="UP000259465"/>
    </source>
</evidence>
<organism evidence="1 2">
    <name type="scientific">Chromobacterium rhizoryzae</name>
    <dbReference type="NCBI Taxonomy" id="1778675"/>
    <lineage>
        <taxon>Bacteria</taxon>
        <taxon>Pseudomonadati</taxon>
        <taxon>Pseudomonadota</taxon>
        <taxon>Betaproteobacteria</taxon>
        <taxon>Neisseriales</taxon>
        <taxon>Chromobacteriaceae</taxon>
        <taxon>Chromobacterium</taxon>
    </lineage>
</organism>
<dbReference type="EMBL" id="CP031968">
    <property type="protein sequence ID" value="AXT46395.1"/>
    <property type="molecule type" value="Genomic_DNA"/>
</dbReference>
<proteinExistence type="predicted"/>
<protein>
    <submittedName>
        <fullName evidence="1">Uncharacterized protein</fullName>
    </submittedName>
</protein>
<sequence length="153" mass="16488">MIEVSEIYVDVSDVYVLCPHCHERQGYWYEDPKGASTVCDQCENDFSVSAAAELQMEGTNSSTNHSLVEKLQADYAAQGLALKAAKAMQAGETERADRAERALLRAGWTHAAGCAEWKPPLGPSAYPLLEKIDNLMAELELESAIAAVKGGAA</sequence>
<evidence type="ECO:0000313" key="1">
    <source>
        <dbReference type="EMBL" id="AXT46395.1"/>
    </source>
</evidence>
<dbReference type="AlphaFoldDB" id="A0AAD0RS58"/>
<name>A0AAD0RS58_9NEIS</name>
<dbReference type="KEGG" id="crz:D1345_09435"/>
<keyword evidence="2" id="KW-1185">Reference proteome</keyword>
<accession>A0AAD0RS58</accession>
<dbReference type="Proteomes" id="UP000259465">
    <property type="component" value="Chromosome"/>
</dbReference>
<gene>
    <name evidence="1" type="ORF">D1345_09435</name>
</gene>
<reference evidence="1 2" key="1">
    <citation type="submission" date="2018-08" db="EMBL/GenBank/DDBJ databases">
        <title>Complete genome sequence of JP2-74.</title>
        <authorList>
            <person name="Wu L."/>
        </authorList>
    </citation>
    <scope>NUCLEOTIDE SEQUENCE [LARGE SCALE GENOMIC DNA]</scope>
    <source>
        <strain evidence="1 2">JP2-74</strain>
    </source>
</reference>
<dbReference type="RefSeq" id="WP_118267408.1">
    <property type="nucleotide sequence ID" value="NZ_CP031968.1"/>
</dbReference>